<proteinExistence type="predicted"/>
<dbReference type="EMBL" id="CAJOBC010039139">
    <property type="protein sequence ID" value="CAF4134844.1"/>
    <property type="molecule type" value="Genomic_DNA"/>
</dbReference>
<dbReference type="Proteomes" id="UP000681722">
    <property type="component" value="Unassembled WGS sequence"/>
</dbReference>
<gene>
    <name evidence="3" type="ORF">GPM918_LOCUS28690</name>
    <name evidence="4" type="ORF">SRO942_LOCUS29208</name>
</gene>
<feature type="repeat" description="NHL" evidence="2">
    <location>
        <begin position="72"/>
        <end position="108"/>
    </location>
</feature>
<sequence length="280" mass="29311">QPSRDKFALIPAHQRVQVLKQVAGNIGNPWGVFVGAGGGIYVSSTLNNNVLKFAPGASVDSGVSVAGNNGAGSAQNQLKAPNGIFVDCAGNIYIADSQNNRIVRWAKGATSGCTVVGDSSGKAGSSDSLLNRPIDVRLTKSGNMFVLDSGNNRIQKFAPGSTKGETVGKAADFHGPIAMFVDDCDNVYITEFSGQKVLRFSPGSTTATVIIPQVNQARGITMDSQKNLYVASPSDGLLKFLHIAATPSESCVEDDTKVMDGDEKNVNSSVSTSDQYSVFV</sequence>
<feature type="non-terminal residue" evidence="3">
    <location>
        <position position="280"/>
    </location>
</feature>
<keyword evidence="1" id="KW-0677">Repeat</keyword>
<dbReference type="OrthoDB" id="342730at2759"/>
<dbReference type="InterPro" id="IPR050952">
    <property type="entry name" value="TRIM-NHL_E3_ligases"/>
</dbReference>
<dbReference type="CDD" id="cd05819">
    <property type="entry name" value="NHL"/>
    <property type="match status" value="1"/>
</dbReference>
<dbReference type="Pfam" id="PF01436">
    <property type="entry name" value="NHL"/>
    <property type="match status" value="1"/>
</dbReference>
<evidence type="ECO:0000256" key="2">
    <source>
        <dbReference type="PROSITE-ProRule" id="PRU00504"/>
    </source>
</evidence>
<dbReference type="Proteomes" id="UP000663829">
    <property type="component" value="Unassembled WGS sequence"/>
</dbReference>
<dbReference type="SUPFAM" id="SSF101898">
    <property type="entry name" value="NHL repeat"/>
    <property type="match status" value="1"/>
</dbReference>
<dbReference type="PANTHER" id="PTHR24104">
    <property type="entry name" value="E3 UBIQUITIN-PROTEIN LIGASE NHLRC1-RELATED"/>
    <property type="match status" value="1"/>
</dbReference>
<keyword evidence="5" id="KW-1185">Reference proteome</keyword>
<dbReference type="InterPro" id="IPR001258">
    <property type="entry name" value="NHL_repeat"/>
</dbReference>
<evidence type="ECO:0000256" key="1">
    <source>
        <dbReference type="ARBA" id="ARBA00022737"/>
    </source>
</evidence>
<name>A0A815E2D7_9BILA</name>
<dbReference type="InterPro" id="IPR011042">
    <property type="entry name" value="6-blade_b-propeller_TolB-like"/>
</dbReference>
<dbReference type="Gene3D" id="2.120.10.30">
    <property type="entry name" value="TolB, C-terminal domain"/>
    <property type="match status" value="1"/>
</dbReference>
<dbReference type="EMBL" id="CAJNOQ010012634">
    <property type="protein sequence ID" value="CAF1304582.1"/>
    <property type="molecule type" value="Genomic_DNA"/>
</dbReference>
<reference evidence="3" key="1">
    <citation type="submission" date="2021-02" db="EMBL/GenBank/DDBJ databases">
        <authorList>
            <person name="Nowell W R."/>
        </authorList>
    </citation>
    <scope>NUCLEOTIDE SEQUENCE</scope>
</reference>
<evidence type="ECO:0000313" key="4">
    <source>
        <dbReference type="EMBL" id="CAF4134844.1"/>
    </source>
</evidence>
<protein>
    <recommendedName>
        <fullName evidence="6">NHL repeat-containing protein</fullName>
    </recommendedName>
</protein>
<accession>A0A815E2D7</accession>
<dbReference type="PROSITE" id="PS51125">
    <property type="entry name" value="NHL"/>
    <property type="match status" value="2"/>
</dbReference>
<organism evidence="3 5">
    <name type="scientific">Didymodactylos carnosus</name>
    <dbReference type="NCBI Taxonomy" id="1234261"/>
    <lineage>
        <taxon>Eukaryota</taxon>
        <taxon>Metazoa</taxon>
        <taxon>Spiralia</taxon>
        <taxon>Gnathifera</taxon>
        <taxon>Rotifera</taxon>
        <taxon>Eurotatoria</taxon>
        <taxon>Bdelloidea</taxon>
        <taxon>Philodinida</taxon>
        <taxon>Philodinidae</taxon>
        <taxon>Didymodactylos</taxon>
    </lineage>
</organism>
<evidence type="ECO:0008006" key="6">
    <source>
        <dbReference type="Google" id="ProtNLM"/>
    </source>
</evidence>
<comment type="caution">
    <text evidence="3">The sequence shown here is derived from an EMBL/GenBank/DDBJ whole genome shotgun (WGS) entry which is preliminary data.</text>
</comment>
<dbReference type="AlphaFoldDB" id="A0A815E2D7"/>
<evidence type="ECO:0000313" key="3">
    <source>
        <dbReference type="EMBL" id="CAF1304582.1"/>
    </source>
</evidence>
<evidence type="ECO:0000313" key="5">
    <source>
        <dbReference type="Proteomes" id="UP000663829"/>
    </source>
</evidence>
<feature type="repeat" description="NHL" evidence="2">
    <location>
        <begin position="117"/>
        <end position="160"/>
    </location>
</feature>